<evidence type="ECO:0000256" key="5">
    <source>
        <dbReference type="ARBA" id="ARBA00023128"/>
    </source>
</evidence>
<evidence type="ECO:0000256" key="1">
    <source>
        <dbReference type="ARBA" id="ARBA00004434"/>
    </source>
</evidence>
<dbReference type="InParanoid" id="A0A482XQ76"/>
<dbReference type="FunCoup" id="A0A482XQ76">
    <property type="interactions" value="1546"/>
</dbReference>
<evidence type="ECO:0000313" key="10">
    <source>
        <dbReference type="EMBL" id="RZF48062.1"/>
    </source>
</evidence>
<feature type="transmembrane region" description="Helical" evidence="8">
    <location>
        <begin position="117"/>
        <end position="140"/>
    </location>
</feature>
<name>A0A482XQ76_LAOST</name>
<comment type="subcellular location">
    <subcellularLocation>
        <location evidence="1">Mitochondrion inner membrane</location>
        <topology evidence="1">Single-pass membrane protein</topology>
    </subcellularLocation>
</comment>
<dbReference type="InterPro" id="IPR044202">
    <property type="entry name" value="LETM1/MDM38-like"/>
</dbReference>
<organism evidence="10 11">
    <name type="scientific">Laodelphax striatellus</name>
    <name type="common">Small brown planthopper</name>
    <name type="synonym">Delphax striatella</name>
    <dbReference type="NCBI Taxonomy" id="195883"/>
    <lineage>
        <taxon>Eukaryota</taxon>
        <taxon>Metazoa</taxon>
        <taxon>Ecdysozoa</taxon>
        <taxon>Arthropoda</taxon>
        <taxon>Hexapoda</taxon>
        <taxon>Insecta</taxon>
        <taxon>Pterygota</taxon>
        <taxon>Neoptera</taxon>
        <taxon>Paraneoptera</taxon>
        <taxon>Hemiptera</taxon>
        <taxon>Auchenorrhyncha</taxon>
        <taxon>Fulgoroidea</taxon>
        <taxon>Delphacidae</taxon>
        <taxon>Criomorphinae</taxon>
        <taxon>Laodelphax</taxon>
    </lineage>
</organism>
<keyword evidence="6 8" id="KW-0472">Membrane</keyword>
<dbReference type="GO" id="GO:0005743">
    <property type="term" value="C:mitochondrial inner membrane"/>
    <property type="evidence" value="ECO:0007669"/>
    <property type="project" value="UniProtKB-SubCell"/>
</dbReference>
<protein>
    <recommendedName>
        <fullName evidence="9">Letm1 RBD domain-containing protein</fullName>
    </recommendedName>
</protein>
<keyword evidence="5 7" id="KW-0496">Mitochondrion</keyword>
<evidence type="ECO:0000256" key="4">
    <source>
        <dbReference type="ARBA" id="ARBA00022989"/>
    </source>
</evidence>
<keyword evidence="2 8" id="KW-0812">Transmembrane</keyword>
<keyword evidence="11" id="KW-1185">Reference proteome</keyword>
<evidence type="ECO:0000256" key="8">
    <source>
        <dbReference type="SAM" id="Phobius"/>
    </source>
</evidence>
<keyword evidence="3" id="KW-0999">Mitochondrion inner membrane</keyword>
<evidence type="ECO:0000256" key="3">
    <source>
        <dbReference type="ARBA" id="ARBA00022792"/>
    </source>
</evidence>
<evidence type="ECO:0000259" key="9">
    <source>
        <dbReference type="PROSITE" id="PS51758"/>
    </source>
</evidence>
<evidence type="ECO:0000256" key="6">
    <source>
        <dbReference type="ARBA" id="ARBA00023136"/>
    </source>
</evidence>
<dbReference type="GO" id="GO:0043022">
    <property type="term" value="F:ribosome binding"/>
    <property type="evidence" value="ECO:0007669"/>
    <property type="project" value="InterPro"/>
</dbReference>
<evidence type="ECO:0000256" key="7">
    <source>
        <dbReference type="PROSITE-ProRule" id="PRU01094"/>
    </source>
</evidence>
<dbReference type="Proteomes" id="UP000291343">
    <property type="component" value="Unassembled WGS sequence"/>
</dbReference>
<dbReference type="GO" id="GO:0030003">
    <property type="term" value="P:intracellular monoatomic cation homeostasis"/>
    <property type="evidence" value="ECO:0007669"/>
    <property type="project" value="TreeGrafter"/>
</dbReference>
<accession>A0A482XQ76</accession>
<dbReference type="PANTHER" id="PTHR14009">
    <property type="entry name" value="LEUCINE ZIPPER-EF-HAND CONTAINING TRANSMEMBRANE PROTEIN"/>
    <property type="match status" value="1"/>
</dbReference>
<dbReference type="InterPro" id="IPR033122">
    <property type="entry name" value="LETM1-like_RBD"/>
</dbReference>
<dbReference type="PROSITE" id="PS51758">
    <property type="entry name" value="LETM1_RBD"/>
    <property type="match status" value="1"/>
</dbReference>
<reference evidence="10 11" key="1">
    <citation type="journal article" date="2017" name="Gigascience">
        <title>Genome sequence of the small brown planthopper, Laodelphax striatellus.</title>
        <authorList>
            <person name="Zhu J."/>
            <person name="Jiang F."/>
            <person name="Wang X."/>
            <person name="Yang P."/>
            <person name="Bao Y."/>
            <person name="Zhao W."/>
            <person name="Wang W."/>
            <person name="Lu H."/>
            <person name="Wang Q."/>
            <person name="Cui N."/>
            <person name="Li J."/>
            <person name="Chen X."/>
            <person name="Luo L."/>
            <person name="Yu J."/>
            <person name="Kang L."/>
            <person name="Cui F."/>
        </authorList>
    </citation>
    <scope>NUCLEOTIDE SEQUENCE [LARGE SCALE GENOMIC DNA]</scope>
    <source>
        <strain evidence="10">Lst14</strain>
    </source>
</reference>
<gene>
    <name evidence="10" type="ORF">LSTR_LSTR002128</name>
</gene>
<sequence>MHFLCSKLICRSTVINPQLRNLRKLHDQNEKRKKMQVQALSRYMEFIKGYTDILDKNFPTAMRLYRQFTYGVKDYMLDLKAYFTVVKKVNFSVPGIDSLALKELELYHKMPREIFKITPLIVVSVLPFANYVIFPLAYYFPRQLLTRHFWSLQQRSEFAIIVQRKRLKWYKPVFRSLQAQLDGLQSHACYKDWEYVIRLLGSGLHPSPRTIIKCKPLFAESPYHLRRLYQSHARALLKMHNMHTGWRRRTRLAERAEFLQLMDQAIVREGGVSKLSIEELKWACSIRGLSPTNMKTEDMITWLNAWISISQEIDEHSYSLLLHCPILLSYNHPSNWVIR</sequence>
<dbReference type="AlphaFoldDB" id="A0A482XQ76"/>
<evidence type="ECO:0000313" key="11">
    <source>
        <dbReference type="Proteomes" id="UP000291343"/>
    </source>
</evidence>
<feature type="domain" description="Letm1 RBD" evidence="9">
    <location>
        <begin position="161"/>
        <end position="339"/>
    </location>
</feature>
<dbReference type="PANTHER" id="PTHR14009:SF13">
    <property type="entry name" value="LETM1 DOMAIN-CONTAINING PROTEIN 1"/>
    <property type="match status" value="1"/>
</dbReference>
<keyword evidence="4 8" id="KW-1133">Transmembrane helix</keyword>
<evidence type="ECO:0000256" key="2">
    <source>
        <dbReference type="ARBA" id="ARBA00022692"/>
    </source>
</evidence>
<dbReference type="EMBL" id="QKKF02002849">
    <property type="protein sequence ID" value="RZF48062.1"/>
    <property type="molecule type" value="Genomic_DNA"/>
</dbReference>
<dbReference type="OrthoDB" id="73691at2759"/>
<dbReference type="Pfam" id="PF07766">
    <property type="entry name" value="LETM1_RBD"/>
    <property type="match status" value="1"/>
</dbReference>
<proteinExistence type="predicted"/>
<comment type="caution">
    <text evidence="10">The sequence shown here is derived from an EMBL/GenBank/DDBJ whole genome shotgun (WGS) entry which is preliminary data.</text>
</comment>